<protein>
    <submittedName>
        <fullName evidence="1">Uncharacterized protein</fullName>
    </submittedName>
</protein>
<proteinExistence type="predicted"/>
<dbReference type="AlphaFoldDB" id="A0A1G7MGP3"/>
<dbReference type="RefSeq" id="WP_089964099.1">
    <property type="nucleotide sequence ID" value="NZ_FNAV01000035.1"/>
</dbReference>
<evidence type="ECO:0000313" key="2">
    <source>
        <dbReference type="Proteomes" id="UP000198994"/>
    </source>
</evidence>
<dbReference type="STRING" id="282683.SAMN04488105_1352"/>
<dbReference type="Proteomes" id="UP000198994">
    <property type="component" value="Unassembled WGS sequence"/>
</dbReference>
<accession>A0A1G7MGP3</accession>
<sequence>MGKAFVGVIALVVGIVLGTLFGGALIGGSAAGVGLATGLSAGICSTVRAAQEDGLLTAEEVDQALNRAAADLAEMVDAETPAVIVGSYRECAAIMDQLRAASGE</sequence>
<reference evidence="2" key="1">
    <citation type="submission" date="2016-10" db="EMBL/GenBank/DDBJ databases">
        <authorList>
            <person name="Varghese N."/>
            <person name="Submissions S."/>
        </authorList>
    </citation>
    <scope>NUCLEOTIDE SEQUENCE [LARGE SCALE GENOMIC DNA]</scope>
    <source>
        <strain evidence="2">DSM 10146</strain>
    </source>
</reference>
<keyword evidence="2" id="KW-1185">Reference proteome</keyword>
<evidence type="ECO:0000313" key="1">
    <source>
        <dbReference type="EMBL" id="SDF60881.1"/>
    </source>
</evidence>
<dbReference type="EMBL" id="FNAV01000035">
    <property type="protein sequence ID" value="SDF60881.1"/>
    <property type="molecule type" value="Genomic_DNA"/>
</dbReference>
<gene>
    <name evidence="1" type="ORF">SAMN04488105_1352</name>
</gene>
<dbReference type="OrthoDB" id="7871682at2"/>
<organism evidence="1 2">
    <name type="scientific">Salipiger thiooxidans</name>
    <dbReference type="NCBI Taxonomy" id="282683"/>
    <lineage>
        <taxon>Bacteria</taxon>
        <taxon>Pseudomonadati</taxon>
        <taxon>Pseudomonadota</taxon>
        <taxon>Alphaproteobacteria</taxon>
        <taxon>Rhodobacterales</taxon>
        <taxon>Roseobacteraceae</taxon>
        <taxon>Salipiger</taxon>
    </lineage>
</organism>
<name>A0A1G7MGP3_9RHOB</name>